<dbReference type="EMBL" id="PJEG01000010">
    <property type="protein sequence ID" value="PKD15013.1"/>
    <property type="molecule type" value="Genomic_DNA"/>
</dbReference>
<feature type="region of interest" description="Disordered" evidence="1">
    <location>
        <begin position="1"/>
        <end position="245"/>
    </location>
</feature>
<accession>A0A2N0TJU7</accession>
<reference evidence="2 3" key="1">
    <citation type="submission" date="2017-12" db="EMBL/GenBank/DDBJ databases">
        <title>Bifidobacterium longum APC/DPC strains.</title>
        <authorList>
            <person name="Arboleya S."/>
        </authorList>
    </citation>
    <scope>NUCLEOTIDE SEQUENCE [LARGE SCALE GENOMIC DNA]</scope>
    <source>
        <strain evidence="2 3">APC1461</strain>
    </source>
</reference>
<feature type="compositionally biased region" description="Basic residues" evidence="1">
    <location>
        <begin position="39"/>
        <end position="49"/>
    </location>
</feature>
<evidence type="ECO:0000313" key="2">
    <source>
        <dbReference type="EMBL" id="PKD15013.1"/>
    </source>
</evidence>
<dbReference type="AlphaFoldDB" id="A0A2N0TJU7"/>
<feature type="compositionally biased region" description="Low complexity" evidence="1">
    <location>
        <begin position="50"/>
        <end position="60"/>
    </location>
</feature>
<proteinExistence type="predicted"/>
<protein>
    <submittedName>
        <fullName evidence="2">Uncharacterized protein</fullName>
    </submittedName>
</protein>
<organism evidence="2 3">
    <name type="scientific">Bifidobacterium longum</name>
    <dbReference type="NCBI Taxonomy" id="216816"/>
    <lineage>
        <taxon>Bacteria</taxon>
        <taxon>Bacillati</taxon>
        <taxon>Actinomycetota</taxon>
        <taxon>Actinomycetes</taxon>
        <taxon>Bifidobacteriales</taxon>
        <taxon>Bifidobacteriaceae</taxon>
        <taxon>Bifidobacterium</taxon>
    </lineage>
</organism>
<feature type="compositionally biased region" description="Basic and acidic residues" evidence="1">
    <location>
        <begin position="168"/>
        <end position="198"/>
    </location>
</feature>
<name>A0A2N0TJU7_BIFLN</name>
<comment type="caution">
    <text evidence="2">The sequence shown here is derived from an EMBL/GenBank/DDBJ whole genome shotgun (WGS) entry which is preliminary data.</text>
</comment>
<feature type="compositionally biased region" description="Low complexity" evidence="1">
    <location>
        <begin position="199"/>
        <end position="214"/>
    </location>
</feature>
<evidence type="ECO:0000313" key="3">
    <source>
        <dbReference type="Proteomes" id="UP000232928"/>
    </source>
</evidence>
<sequence length="245" mass="26335">MPRAWRQGGAGAVGASRQRVHAPVQGHGRGTGEKPACGGRRRTGRRARHPPAAVHPPLRAGGAPVRGPHGRGGDRHRRDQLQGPQLHHRGRRPRGTQRDQRDAGQGRGHRQTIRVGLHGAQRRPQPRAPGDVRHEPGIRQGHPPMAAQRRESDRQVPCDQARQRGRRQGQEGRGPGERPVEKDEVPVAQKRGEPDRAPASDQAQPATAAAQDRAGLPDARAPKISTTPAPTGSRPKPGSSACVRG</sequence>
<dbReference type="Proteomes" id="UP000232928">
    <property type="component" value="Unassembled WGS sequence"/>
</dbReference>
<gene>
    <name evidence="2" type="ORF">APC1461_0846</name>
</gene>
<evidence type="ECO:0000256" key="1">
    <source>
        <dbReference type="SAM" id="MobiDB-lite"/>
    </source>
</evidence>
<feature type="compositionally biased region" description="Basic and acidic residues" evidence="1">
    <location>
        <begin position="71"/>
        <end position="80"/>
    </location>
</feature>
<feature type="compositionally biased region" description="Basic residues" evidence="1">
    <location>
        <begin position="86"/>
        <end position="95"/>
    </location>
</feature>